<feature type="transmembrane region" description="Helical" evidence="1">
    <location>
        <begin position="6"/>
        <end position="27"/>
    </location>
</feature>
<protein>
    <submittedName>
        <fullName evidence="2">Uncharacterized protein</fullName>
    </submittedName>
</protein>
<keyword evidence="3" id="KW-1185">Reference proteome</keyword>
<dbReference type="EMBL" id="JAGTXO010000003">
    <property type="protein sequence ID" value="KAG8469232.1"/>
    <property type="molecule type" value="Genomic_DNA"/>
</dbReference>
<gene>
    <name evidence="2" type="ORF">KFE25_007750</name>
</gene>
<evidence type="ECO:0000313" key="2">
    <source>
        <dbReference type="EMBL" id="KAG8469232.1"/>
    </source>
</evidence>
<evidence type="ECO:0000313" key="3">
    <source>
        <dbReference type="Proteomes" id="UP000751190"/>
    </source>
</evidence>
<evidence type="ECO:0000256" key="1">
    <source>
        <dbReference type="SAM" id="Phobius"/>
    </source>
</evidence>
<accession>A0A8J5XVJ6</accession>
<dbReference type="OrthoDB" id="45349at2759"/>
<keyword evidence="1" id="KW-1133">Transmembrane helix</keyword>
<keyword evidence="1" id="KW-0472">Membrane</keyword>
<comment type="caution">
    <text evidence="2">The sequence shown here is derived from an EMBL/GenBank/DDBJ whole genome shotgun (WGS) entry which is preliminary data.</text>
</comment>
<reference evidence="2" key="1">
    <citation type="submission" date="2021-05" db="EMBL/GenBank/DDBJ databases">
        <title>The genome of the haptophyte Pavlova lutheri (Diacronema luteri, Pavlovales) - a model for lipid biosynthesis in eukaryotic algae.</title>
        <authorList>
            <person name="Hulatt C.J."/>
            <person name="Posewitz M.C."/>
        </authorList>
    </citation>
    <scope>NUCLEOTIDE SEQUENCE</scope>
    <source>
        <strain evidence="2">NIVA-4/92</strain>
    </source>
</reference>
<keyword evidence="1" id="KW-0812">Transmembrane</keyword>
<feature type="transmembrane region" description="Helical" evidence="1">
    <location>
        <begin position="34"/>
        <end position="54"/>
    </location>
</feature>
<sequence length="349" mass="37935">MLVIISHPAGLFSQVASACFLSGGLFADILIVRLALTLAYVFLLLHTLLGYPSWPGVTRAVATDGEPYVLALDAVLWAVLGVYVHGSSLAQLLRDERPVALSEREDELWRMFFRRARISRLLFKAHILPAGLFHTYASGDAITGPGIPPRVHIVVQGRAIGVGRLRDGGTKEIRMLSGDLFEFRHLHLFGVHVGFIERSLDVRAHSAVRTFSIPIERLRAMASGSAPMRQAWQAVIIASLAREAERGYASHEDADARITAAEVERWRDPSFAEMRADELPPGPTPGSGTCLAAPASNLLALMYRTFHLPWPLSSGFPGLRHAAVGAVQDPSAVQHTTKFVQLASVASTA</sequence>
<proteinExistence type="predicted"/>
<name>A0A8J5XVJ6_DIALT</name>
<dbReference type="Proteomes" id="UP000751190">
    <property type="component" value="Unassembled WGS sequence"/>
</dbReference>
<dbReference type="OMA" id="GYASHED"/>
<organism evidence="2 3">
    <name type="scientific">Diacronema lutheri</name>
    <name type="common">Unicellular marine alga</name>
    <name type="synonym">Monochrysis lutheri</name>
    <dbReference type="NCBI Taxonomy" id="2081491"/>
    <lineage>
        <taxon>Eukaryota</taxon>
        <taxon>Haptista</taxon>
        <taxon>Haptophyta</taxon>
        <taxon>Pavlovophyceae</taxon>
        <taxon>Pavlovales</taxon>
        <taxon>Pavlovaceae</taxon>
        <taxon>Diacronema</taxon>
    </lineage>
</organism>
<dbReference type="AlphaFoldDB" id="A0A8J5XVJ6"/>
<feature type="transmembrane region" description="Helical" evidence="1">
    <location>
        <begin position="74"/>
        <end position="93"/>
    </location>
</feature>